<dbReference type="NCBIfam" id="TIGR00374">
    <property type="entry name" value="flippase-like domain"/>
    <property type="match status" value="1"/>
</dbReference>
<feature type="transmembrane region" description="Helical" evidence="6">
    <location>
        <begin position="264"/>
        <end position="285"/>
    </location>
</feature>
<feature type="transmembrane region" description="Helical" evidence="6">
    <location>
        <begin position="127"/>
        <end position="148"/>
    </location>
</feature>
<evidence type="ECO:0000256" key="1">
    <source>
        <dbReference type="ARBA" id="ARBA00004651"/>
    </source>
</evidence>
<dbReference type="EC" id="2.3.2.3" evidence="6"/>
<feature type="transmembrane region" description="Helical" evidence="6">
    <location>
        <begin position="12"/>
        <end position="34"/>
    </location>
</feature>
<dbReference type="GO" id="GO:0046677">
    <property type="term" value="P:response to antibiotic"/>
    <property type="evidence" value="ECO:0007669"/>
    <property type="project" value="UniProtKB-KW"/>
</dbReference>
<reference evidence="7 8" key="1">
    <citation type="submission" date="2018-04" db="EMBL/GenBank/DDBJ databases">
        <title>Subsurface microbial communities from deep shales in Ohio and West Virginia, USA.</title>
        <authorList>
            <person name="Wrighton K."/>
        </authorList>
    </citation>
    <scope>NUCLEOTIDE SEQUENCE [LARGE SCALE GENOMIC DNA]</scope>
    <source>
        <strain evidence="7 8">WC1</strain>
    </source>
</reference>
<sequence>MANYKDFNFKKYLYYFLVFLFISASIFLILYFIFSQDSELKILISFSLESTITLIALVLIYYSLDGLRIYYILSSLDYRLEIKDMYLSVFLKYFISNVTPFSSGGGLAQIYYLQDTGAETGKSTAAVVLRTVISSTILLFAAPLIMLSNQEFFSLVTGPLYILLFIIFLAVYFTMLYYLVFKNRFLKKFILRLLNFFKKRNLISSKKYKNILRYLFKHLELFSHDIIKFVKQDLKSLFITIILTIIFLVIEYSFSYFLLRALGYYQISYLNIIFLHTVIAFIMYFTPTPGAAGGAEAGFILFYRHLVERNDILSLLFFWRFFTKYLGIFIGMLVFTYLVITNREEN</sequence>
<comment type="catalytic activity">
    <reaction evidence="6">
        <text>L-lysyl-tRNA(Lys) + a 1,2-diacyl-sn-glycero-3-phospho-(1'-sn-glycerol) = a 1,2-diacyl-sn-glycero-3-phospho-1'-(3'-O-L-lysyl)-sn-glycerol + tRNA(Lys)</text>
        <dbReference type="Rhea" id="RHEA:10668"/>
        <dbReference type="Rhea" id="RHEA-COMP:9696"/>
        <dbReference type="Rhea" id="RHEA-COMP:9697"/>
        <dbReference type="ChEBI" id="CHEBI:64716"/>
        <dbReference type="ChEBI" id="CHEBI:75792"/>
        <dbReference type="ChEBI" id="CHEBI:78442"/>
        <dbReference type="ChEBI" id="CHEBI:78529"/>
        <dbReference type="EC" id="2.3.2.3"/>
    </reaction>
</comment>
<dbReference type="GO" id="GO:0005886">
    <property type="term" value="C:plasma membrane"/>
    <property type="evidence" value="ECO:0007669"/>
    <property type="project" value="UniProtKB-SubCell"/>
</dbReference>
<comment type="function">
    <text evidence="6">Catalyzes the transfer of a lysyl group from L-lysyl-tRNA(Lys) to membrane-bound phosphatidylglycerol (PG), which produces lysylphosphatidylglycerol (LPG), a major component of the bacterial membrane with a positive net charge. LPG synthesis contributes to bacterial virulence as it is involved in the resistance mechanism against cationic antimicrobial peptides (CAMP) produces by the host's immune system (defensins, cathelicidins) and by the competing microorganisms.</text>
</comment>
<dbReference type="Pfam" id="PF03706">
    <property type="entry name" value="LPG_synthase_TM"/>
    <property type="match status" value="1"/>
</dbReference>
<feature type="transmembrane region" description="Helical" evidence="6">
    <location>
        <begin position="160"/>
        <end position="180"/>
    </location>
</feature>
<keyword evidence="2" id="KW-1003">Cell membrane</keyword>
<dbReference type="InterPro" id="IPR022791">
    <property type="entry name" value="L-PG_synthase/AglD"/>
</dbReference>
<dbReference type="AlphaFoldDB" id="A0A2T5RGV0"/>
<protein>
    <recommendedName>
        <fullName evidence="6">Phosphatidylglycerol lysyltransferase</fullName>
        <ecNumber evidence="6">2.3.2.3</ecNumber>
    </recommendedName>
    <alternativeName>
        <fullName evidence="6">Lysylphosphatidylglycerol synthase</fullName>
    </alternativeName>
</protein>
<keyword evidence="4 6" id="KW-1133">Transmembrane helix</keyword>
<comment type="subcellular location">
    <subcellularLocation>
        <location evidence="1 6">Cell membrane</location>
        <topology evidence="1 6">Multi-pass membrane protein</topology>
    </subcellularLocation>
</comment>
<dbReference type="Proteomes" id="UP000244089">
    <property type="component" value="Unassembled WGS sequence"/>
</dbReference>
<evidence type="ECO:0000256" key="3">
    <source>
        <dbReference type="ARBA" id="ARBA00022692"/>
    </source>
</evidence>
<dbReference type="GO" id="GO:0006629">
    <property type="term" value="P:lipid metabolic process"/>
    <property type="evidence" value="ECO:0007669"/>
    <property type="project" value="UniProtKB-KW"/>
</dbReference>
<dbReference type="PANTHER" id="PTHR37693:SF1">
    <property type="entry name" value="INTEGRAL MEMBRANE PROTEIN"/>
    <property type="match status" value="1"/>
</dbReference>
<feature type="transmembrane region" description="Helical" evidence="6">
    <location>
        <begin position="40"/>
        <end position="64"/>
    </location>
</feature>
<evidence type="ECO:0000313" key="8">
    <source>
        <dbReference type="Proteomes" id="UP000244089"/>
    </source>
</evidence>
<keyword evidence="6" id="KW-0046">Antibiotic resistance</keyword>
<evidence type="ECO:0000256" key="5">
    <source>
        <dbReference type="ARBA" id="ARBA00023136"/>
    </source>
</evidence>
<evidence type="ECO:0000256" key="4">
    <source>
        <dbReference type="ARBA" id="ARBA00022989"/>
    </source>
</evidence>
<name>A0A2T5RGV0_9FIRM</name>
<evidence type="ECO:0000256" key="6">
    <source>
        <dbReference type="RuleBase" id="RU363042"/>
    </source>
</evidence>
<keyword evidence="3 6" id="KW-0812">Transmembrane</keyword>
<keyword evidence="6" id="KW-0808">Transferase</keyword>
<dbReference type="RefSeq" id="WP_108141869.1">
    <property type="nucleotide sequence ID" value="NZ_QAXS01000033.1"/>
</dbReference>
<dbReference type="EMBL" id="QAXS01000033">
    <property type="protein sequence ID" value="PTV94261.1"/>
    <property type="molecule type" value="Genomic_DNA"/>
</dbReference>
<organism evidence="7 8">
    <name type="scientific">Halanaerobium saccharolyticum</name>
    <dbReference type="NCBI Taxonomy" id="43595"/>
    <lineage>
        <taxon>Bacteria</taxon>
        <taxon>Bacillati</taxon>
        <taxon>Bacillota</taxon>
        <taxon>Clostridia</taxon>
        <taxon>Halanaerobiales</taxon>
        <taxon>Halanaerobiaceae</taxon>
        <taxon>Halanaerobium</taxon>
    </lineage>
</organism>
<evidence type="ECO:0000256" key="2">
    <source>
        <dbReference type="ARBA" id="ARBA00022475"/>
    </source>
</evidence>
<evidence type="ECO:0000313" key="7">
    <source>
        <dbReference type="EMBL" id="PTV94261.1"/>
    </source>
</evidence>
<feature type="transmembrane region" description="Helical" evidence="6">
    <location>
        <begin position="312"/>
        <end position="340"/>
    </location>
</feature>
<dbReference type="GO" id="GO:0050071">
    <property type="term" value="F:phosphatidylglycerol lysyltransferase activity"/>
    <property type="evidence" value="ECO:0007669"/>
    <property type="project" value="UniProtKB-EC"/>
</dbReference>
<dbReference type="PANTHER" id="PTHR37693">
    <property type="entry name" value="PHOSPHATIDYLGLYCEROL LYSYLTRANSFERASE"/>
    <property type="match status" value="1"/>
</dbReference>
<keyword evidence="5 6" id="KW-0472">Membrane</keyword>
<feature type="transmembrane region" description="Helical" evidence="6">
    <location>
        <begin position="237"/>
        <end position="258"/>
    </location>
</feature>
<gene>
    <name evidence="6" type="primary">mprF</name>
    <name evidence="7" type="ORF">C8C76_13324</name>
</gene>
<comment type="caution">
    <text evidence="7">The sequence shown here is derived from an EMBL/GenBank/DDBJ whole genome shotgun (WGS) entry which is preliminary data.</text>
</comment>
<dbReference type="OrthoDB" id="9810654at2"/>
<comment type="similarity">
    <text evidence="6">Belongs to the LPG synthase family.</text>
</comment>
<proteinExistence type="inferred from homology"/>
<accession>A0A2T5RGV0</accession>
<keyword evidence="6" id="KW-0443">Lipid metabolism</keyword>